<dbReference type="SUPFAM" id="SSF50104">
    <property type="entry name" value="Translation proteins SH3-like domain"/>
    <property type="match status" value="1"/>
</dbReference>
<dbReference type="NCBIfam" id="TIGR01171">
    <property type="entry name" value="rplB_bact"/>
    <property type="match status" value="1"/>
</dbReference>
<comment type="similarity">
    <text evidence="1 5">Belongs to the universal ribosomal protein uL2 family.</text>
</comment>
<dbReference type="InterPro" id="IPR014726">
    <property type="entry name" value="Ribosomal_uL2_dom3"/>
</dbReference>
<dbReference type="SMART" id="SM01382">
    <property type="entry name" value="Ribosomal_L2_C"/>
    <property type="match status" value="1"/>
</dbReference>
<gene>
    <name evidence="5" type="primary">rplB</name>
    <name evidence="9" type="ORF">C0601_03615</name>
</gene>
<dbReference type="PIRSF" id="PIRSF002158">
    <property type="entry name" value="Ribosomal_L2"/>
    <property type="match status" value="1"/>
</dbReference>
<evidence type="ECO:0000256" key="1">
    <source>
        <dbReference type="ARBA" id="ARBA00005636"/>
    </source>
</evidence>
<dbReference type="Proteomes" id="UP000234857">
    <property type="component" value="Unassembled WGS sequence"/>
</dbReference>
<dbReference type="InterPro" id="IPR022666">
    <property type="entry name" value="Ribosomal_uL2_RNA-bd_dom"/>
</dbReference>
<dbReference type="InterPro" id="IPR012340">
    <property type="entry name" value="NA-bd_OB-fold"/>
</dbReference>
<reference evidence="9 10" key="1">
    <citation type="submission" date="2017-11" db="EMBL/GenBank/DDBJ databases">
        <title>Genome-resolved metagenomics identifies genetic mobility, metabolic interactions, and unexpected diversity in perchlorate-reducing communities.</title>
        <authorList>
            <person name="Barnum T.P."/>
            <person name="Figueroa I.A."/>
            <person name="Carlstrom C.I."/>
            <person name="Lucas L.N."/>
            <person name="Engelbrektson A.L."/>
            <person name="Coates J.D."/>
        </authorList>
    </citation>
    <scope>NUCLEOTIDE SEQUENCE [LARGE SCALE GENOMIC DNA]</scope>
    <source>
        <strain evidence="9">BM706</strain>
    </source>
</reference>
<dbReference type="PANTHER" id="PTHR13691">
    <property type="entry name" value="RIBOSOMAL PROTEIN L2"/>
    <property type="match status" value="1"/>
</dbReference>
<feature type="domain" description="Large ribosomal subunit protein uL2 RNA-binding" evidence="8">
    <location>
        <begin position="42"/>
        <end position="118"/>
    </location>
</feature>
<dbReference type="Gene3D" id="2.40.50.140">
    <property type="entry name" value="Nucleic acid-binding proteins"/>
    <property type="match status" value="1"/>
</dbReference>
<dbReference type="Pfam" id="PF00181">
    <property type="entry name" value="Ribosomal_L2_N"/>
    <property type="match status" value="1"/>
</dbReference>
<dbReference type="InterPro" id="IPR002171">
    <property type="entry name" value="Ribosomal_uL2"/>
</dbReference>
<evidence type="ECO:0000256" key="5">
    <source>
        <dbReference type="HAMAP-Rule" id="MF_01320"/>
    </source>
</evidence>
<evidence type="ECO:0000256" key="6">
    <source>
        <dbReference type="SAM" id="MobiDB-lite"/>
    </source>
</evidence>
<keyword evidence="5" id="KW-0694">RNA-binding</keyword>
<sequence length="275" mass="30366">MAIKRFKPTTPSRRYLTSLDRSDLSNVRPEKSLTAPLKKTGGRNNNGRITTRFRGGGHKRIYRIIDFKRTKDNIPAKVRTLEYDPNRSANIALLVYADGEKRYILAPDGLNIGDTVISGDENIENNPGNCTKIKNLPVASYVHNIEMLPGKGGQIARSAGTSGQILGFEERYTIVKMPSGEVRKILSECRATVGYVGNSEHSKQVIGKAGRSRWLGRKPRVRGCAMNPVDHPHGGGEAKHNAGNPHPVSPWGQNAKGLKTRKKKASDRLIIKRIN</sequence>
<evidence type="ECO:0000259" key="8">
    <source>
        <dbReference type="SMART" id="SM01383"/>
    </source>
</evidence>
<dbReference type="GO" id="GO:0015934">
    <property type="term" value="C:large ribosomal subunit"/>
    <property type="evidence" value="ECO:0007669"/>
    <property type="project" value="InterPro"/>
</dbReference>
<keyword evidence="3 5" id="KW-0687">Ribonucleoprotein</keyword>
<dbReference type="GO" id="GO:0002181">
    <property type="term" value="P:cytoplasmic translation"/>
    <property type="evidence" value="ECO:0007669"/>
    <property type="project" value="TreeGrafter"/>
</dbReference>
<feature type="domain" description="Large ribosomal subunit protein uL2 C-terminal" evidence="7">
    <location>
        <begin position="125"/>
        <end position="254"/>
    </location>
</feature>
<evidence type="ECO:0000256" key="3">
    <source>
        <dbReference type="ARBA" id="ARBA00023274"/>
    </source>
</evidence>
<proteinExistence type="inferred from homology"/>
<feature type="region of interest" description="Disordered" evidence="6">
    <location>
        <begin position="26"/>
        <end position="48"/>
    </location>
</feature>
<dbReference type="GO" id="GO:0016740">
    <property type="term" value="F:transferase activity"/>
    <property type="evidence" value="ECO:0007669"/>
    <property type="project" value="InterPro"/>
</dbReference>
<dbReference type="SMART" id="SM01383">
    <property type="entry name" value="Ribosomal_L2"/>
    <property type="match status" value="1"/>
</dbReference>
<dbReference type="InterPro" id="IPR022669">
    <property type="entry name" value="Ribosomal_uL2_C"/>
</dbReference>
<comment type="caution">
    <text evidence="9">The sequence shown here is derived from an EMBL/GenBank/DDBJ whole genome shotgun (WGS) entry which is preliminary data.</text>
</comment>
<dbReference type="Gene3D" id="2.30.30.30">
    <property type="match status" value="1"/>
</dbReference>
<dbReference type="AlphaFoldDB" id="A0A2N5ZJI9"/>
<keyword evidence="2 5" id="KW-0689">Ribosomal protein</keyword>
<organism evidence="9 10">
    <name type="scientific">Muiribacterium halophilum</name>
    <dbReference type="NCBI Taxonomy" id="2053465"/>
    <lineage>
        <taxon>Bacteria</taxon>
        <taxon>Candidatus Muiribacteriota</taxon>
        <taxon>Candidatus Muiribacteriia</taxon>
        <taxon>Candidatus Muiribacteriales</taxon>
        <taxon>Candidatus Muiribacteriaceae</taxon>
        <taxon>Candidatus Muiribacterium</taxon>
    </lineage>
</organism>
<evidence type="ECO:0000256" key="2">
    <source>
        <dbReference type="ARBA" id="ARBA00022980"/>
    </source>
</evidence>
<dbReference type="InterPro" id="IPR014722">
    <property type="entry name" value="Rib_uL2_dom2"/>
</dbReference>
<protein>
    <recommendedName>
        <fullName evidence="4 5">Large ribosomal subunit protein uL2</fullName>
    </recommendedName>
</protein>
<evidence type="ECO:0000313" key="9">
    <source>
        <dbReference type="EMBL" id="PLX18794.1"/>
    </source>
</evidence>
<dbReference type="FunFam" id="2.30.30.30:FF:000001">
    <property type="entry name" value="50S ribosomal protein L2"/>
    <property type="match status" value="1"/>
</dbReference>
<dbReference type="GO" id="GO:0003735">
    <property type="term" value="F:structural constituent of ribosome"/>
    <property type="evidence" value="ECO:0007669"/>
    <property type="project" value="InterPro"/>
</dbReference>
<dbReference type="InterPro" id="IPR008991">
    <property type="entry name" value="Translation_prot_SH3-like_sf"/>
</dbReference>
<accession>A0A2N5ZJI9</accession>
<name>A0A2N5ZJI9_MUIH1</name>
<dbReference type="HAMAP" id="MF_01320_B">
    <property type="entry name" value="Ribosomal_uL2_B"/>
    <property type="match status" value="1"/>
</dbReference>
<dbReference type="InterPro" id="IPR005880">
    <property type="entry name" value="Ribosomal_uL2_bac/org-type"/>
</dbReference>
<feature type="region of interest" description="Disordered" evidence="6">
    <location>
        <begin position="223"/>
        <end position="266"/>
    </location>
</feature>
<dbReference type="FunFam" id="4.10.950.10:FF:000001">
    <property type="entry name" value="50S ribosomal protein L2"/>
    <property type="match status" value="1"/>
</dbReference>
<dbReference type="FunFam" id="2.40.50.140:FF:000003">
    <property type="entry name" value="50S ribosomal protein L2"/>
    <property type="match status" value="1"/>
</dbReference>
<comment type="function">
    <text evidence="5">One of the primary rRNA binding proteins. Required for association of the 30S and 50S subunits to form the 70S ribosome, for tRNA binding and peptide bond formation. It has been suggested to have peptidyltransferase activity; this is somewhat controversial. Makes several contacts with the 16S rRNA in the 70S ribosome.</text>
</comment>
<feature type="compositionally biased region" description="Basic and acidic residues" evidence="6">
    <location>
        <begin position="230"/>
        <end position="240"/>
    </location>
</feature>
<dbReference type="EMBL" id="PKTG01000050">
    <property type="protein sequence ID" value="PLX18794.1"/>
    <property type="molecule type" value="Genomic_DNA"/>
</dbReference>
<evidence type="ECO:0000313" key="10">
    <source>
        <dbReference type="Proteomes" id="UP000234857"/>
    </source>
</evidence>
<comment type="subunit">
    <text evidence="5">Part of the 50S ribosomal subunit. Forms a bridge to the 30S subunit in the 70S ribosome.</text>
</comment>
<evidence type="ECO:0000259" key="7">
    <source>
        <dbReference type="SMART" id="SM01382"/>
    </source>
</evidence>
<keyword evidence="5" id="KW-0699">rRNA-binding</keyword>
<dbReference type="SUPFAM" id="SSF50249">
    <property type="entry name" value="Nucleic acid-binding proteins"/>
    <property type="match status" value="1"/>
</dbReference>
<evidence type="ECO:0000256" key="4">
    <source>
        <dbReference type="ARBA" id="ARBA00035242"/>
    </source>
</evidence>
<dbReference type="PANTHER" id="PTHR13691:SF5">
    <property type="entry name" value="LARGE RIBOSOMAL SUBUNIT PROTEIN UL2M"/>
    <property type="match status" value="1"/>
</dbReference>
<dbReference type="GO" id="GO:0019843">
    <property type="term" value="F:rRNA binding"/>
    <property type="evidence" value="ECO:0007669"/>
    <property type="project" value="UniProtKB-UniRule"/>
</dbReference>
<dbReference type="Pfam" id="PF03947">
    <property type="entry name" value="Ribosomal_L2_C"/>
    <property type="match status" value="1"/>
</dbReference>
<dbReference type="Gene3D" id="4.10.950.10">
    <property type="entry name" value="Ribosomal protein L2, domain 3"/>
    <property type="match status" value="1"/>
</dbReference>